<evidence type="ECO:0000256" key="3">
    <source>
        <dbReference type="SAM" id="SignalP"/>
    </source>
</evidence>
<keyword evidence="3" id="KW-0732">Signal</keyword>
<accession>A0A9Q8PF65</accession>
<organism evidence="4 5">
    <name type="scientific">Passalora fulva</name>
    <name type="common">Tomato leaf mold</name>
    <name type="synonym">Cladosporium fulvum</name>
    <dbReference type="NCBI Taxonomy" id="5499"/>
    <lineage>
        <taxon>Eukaryota</taxon>
        <taxon>Fungi</taxon>
        <taxon>Dikarya</taxon>
        <taxon>Ascomycota</taxon>
        <taxon>Pezizomycotina</taxon>
        <taxon>Dothideomycetes</taxon>
        <taxon>Dothideomycetidae</taxon>
        <taxon>Mycosphaerellales</taxon>
        <taxon>Mycosphaerellaceae</taxon>
        <taxon>Fulvia</taxon>
    </lineage>
</organism>
<dbReference type="SUPFAM" id="SSF52266">
    <property type="entry name" value="SGNH hydrolase"/>
    <property type="match status" value="1"/>
</dbReference>
<keyword evidence="2" id="KW-0378">Hydrolase</keyword>
<dbReference type="PANTHER" id="PTHR43695:SF1">
    <property type="entry name" value="RHAMNOGALACTURONAN ACETYLESTERASE"/>
    <property type="match status" value="1"/>
</dbReference>
<dbReference type="GO" id="GO:0016788">
    <property type="term" value="F:hydrolase activity, acting on ester bonds"/>
    <property type="evidence" value="ECO:0007669"/>
    <property type="project" value="InterPro"/>
</dbReference>
<dbReference type="PANTHER" id="PTHR43695">
    <property type="entry name" value="PUTATIVE (AFU_ORTHOLOGUE AFUA_2G17250)-RELATED"/>
    <property type="match status" value="1"/>
</dbReference>
<protein>
    <submittedName>
        <fullName evidence="4">Rhamnogalacturonan acetylesterase</fullName>
    </submittedName>
</protein>
<dbReference type="KEGG" id="ffu:CLAFUR5_11010"/>
<dbReference type="Proteomes" id="UP000756132">
    <property type="component" value="Chromosome 8"/>
</dbReference>
<dbReference type="Gene3D" id="3.40.50.1110">
    <property type="entry name" value="SGNH hydrolase"/>
    <property type="match status" value="1"/>
</dbReference>
<dbReference type="EMBL" id="CP090170">
    <property type="protein sequence ID" value="UJO21316.1"/>
    <property type="molecule type" value="Genomic_DNA"/>
</dbReference>
<evidence type="ECO:0000313" key="5">
    <source>
        <dbReference type="Proteomes" id="UP000756132"/>
    </source>
</evidence>
<evidence type="ECO:0000256" key="2">
    <source>
        <dbReference type="ARBA" id="ARBA00022801"/>
    </source>
</evidence>
<sequence length="250" mass="26634">MHHATSLLATAASCVVTAIAQTVHLAGDSTMVDKGSNDGTAGWGKYLPNYISLDVNNKAVAGRSARSYTREGRFTALADEVEDGDFVVIEFGHNDGGSLSTDNGRTDCNPTDADGYAATCQTTYNGVSETVQTYYTYLVNAAELFQSKGASVIISSATPNNVWEGGSYSYSPSRFVQYARDAATDSGSTFVDHQIYTAALYSRLGNEAVNAFYPNDHTHTSPEGANVVARAFVLGLEVTDSGLKEYITSH</sequence>
<dbReference type="Pfam" id="PF00657">
    <property type="entry name" value="Lipase_GDSL"/>
    <property type="match status" value="1"/>
</dbReference>
<dbReference type="InterPro" id="IPR037459">
    <property type="entry name" value="RhgT-like"/>
</dbReference>
<feature type="chain" id="PRO_5040467761" evidence="3">
    <location>
        <begin position="21"/>
        <end position="250"/>
    </location>
</feature>
<dbReference type="AlphaFoldDB" id="A0A9Q8PF65"/>
<comment type="similarity">
    <text evidence="1">Belongs to the 'GDSL' lipolytic enzyme family.</text>
</comment>
<dbReference type="GeneID" id="71990888"/>
<proteinExistence type="inferred from homology"/>
<gene>
    <name evidence="4" type="ORF">CLAFUR5_11010</name>
</gene>
<keyword evidence="5" id="KW-1185">Reference proteome</keyword>
<reference evidence="4" key="2">
    <citation type="journal article" date="2022" name="Microb. Genom.">
        <title>A chromosome-scale genome assembly of the tomato pathogen Cladosporium fulvum reveals a compartmentalized genome architecture and the presence of a dispensable chromosome.</title>
        <authorList>
            <person name="Zaccaron A.Z."/>
            <person name="Chen L.H."/>
            <person name="Samaras A."/>
            <person name="Stergiopoulos I."/>
        </authorList>
    </citation>
    <scope>NUCLEOTIDE SEQUENCE</scope>
    <source>
        <strain evidence="4">Race5_Kim</strain>
    </source>
</reference>
<reference evidence="4" key="1">
    <citation type="submission" date="2021-12" db="EMBL/GenBank/DDBJ databases">
        <authorList>
            <person name="Zaccaron A."/>
            <person name="Stergiopoulos I."/>
        </authorList>
    </citation>
    <scope>NUCLEOTIDE SEQUENCE</scope>
    <source>
        <strain evidence="4">Race5_Kim</strain>
    </source>
</reference>
<name>A0A9Q8PF65_PASFU</name>
<evidence type="ECO:0000256" key="1">
    <source>
        <dbReference type="ARBA" id="ARBA00008668"/>
    </source>
</evidence>
<evidence type="ECO:0000313" key="4">
    <source>
        <dbReference type="EMBL" id="UJO21316.1"/>
    </source>
</evidence>
<dbReference type="OrthoDB" id="2141316at2759"/>
<dbReference type="InterPro" id="IPR001087">
    <property type="entry name" value="GDSL"/>
</dbReference>
<dbReference type="RefSeq" id="XP_047765682.1">
    <property type="nucleotide sequence ID" value="XM_047910158.1"/>
</dbReference>
<feature type="signal peptide" evidence="3">
    <location>
        <begin position="1"/>
        <end position="20"/>
    </location>
</feature>
<dbReference type="InterPro" id="IPR036514">
    <property type="entry name" value="SGNH_hydro_sf"/>
</dbReference>